<comment type="caution">
    <text evidence="3">The sequence shown here is derived from an EMBL/GenBank/DDBJ whole genome shotgun (WGS) entry which is preliminary data.</text>
</comment>
<feature type="transmembrane region" description="Helical" evidence="1">
    <location>
        <begin position="64"/>
        <end position="86"/>
    </location>
</feature>
<evidence type="ECO:0000313" key="4">
    <source>
        <dbReference type="Proteomes" id="UP000032232"/>
    </source>
</evidence>
<feature type="transmembrane region" description="Helical" evidence="1">
    <location>
        <begin position="39"/>
        <end position="58"/>
    </location>
</feature>
<dbReference type="Pfam" id="PF01478">
    <property type="entry name" value="Peptidase_A24"/>
    <property type="match status" value="1"/>
</dbReference>
<protein>
    <submittedName>
        <fullName evidence="3">Type IV leader peptidase family protein</fullName>
    </submittedName>
</protein>
<dbReference type="Gene3D" id="1.20.120.1220">
    <property type="match status" value="1"/>
</dbReference>
<dbReference type="GO" id="GO:0004190">
    <property type="term" value="F:aspartic-type endopeptidase activity"/>
    <property type="evidence" value="ECO:0007669"/>
    <property type="project" value="InterPro"/>
</dbReference>
<dbReference type="InterPro" id="IPR000045">
    <property type="entry name" value="Prepilin_IV_endopep_pep"/>
</dbReference>
<accession>A0A0D1CP33</accession>
<keyword evidence="1" id="KW-0472">Membrane</keyword>
<feature type="transmembrane region" description="Helical" evidence="1">
    <location>
        <begin position="107"/>
        <end position="128"/>
    </location>
</feature>
<sequence>MEFNPVTLPLQGLVFGLLSLPVCLWIIWTDLREMKIKNAAVLALLAIFAVAGFFLLPLDEYLWRYAHFAVVLVIGFLMHVGTGLGAGDAKLAAAMAPFVPLSDATMVGLLYIAWVLSLLVAMTIARRLPALRTAAPGWIWLEEGRGHIPLGVGLAPTLSSYFFIAAAGGI</sequence>
<name>A0A0D1CP33_9RHOB</name>
<keyword evidence="1" id="KW-1133">Transmembrane helix</keyword>
<dbReference type="RefSeq" id="WP_043918580.1">
    <property type="nucleotide sequence ID" value="NZ_FZPF01000005.1"/>
</dbReference>
<dbReference type="AlphaFoldDB" id="A0A0D1CP33"/>
<keyword evidence="1" id="KW-0812">Transmembrane</keyword>
<dbReference type="OrthoDB" id="7709484at2"/>
<evidence type="ECO:0000313" key="3">
    <source>
        <dbReference type="EMBL" id="KIT16527.1"/>
    </source>
</evidence>
<reference evidence="3 4" key="1">
    <citation type="submission" date="2015-02" db="EMBL/GenBank/DDBJ databases">
        <title>Genome Sequence of Jannaschia aquimarina DSM28248, a member of the Roseobacter clade.</title>
        <authorList>
            <person name="Voget S."/>
            <person name="Daniel R."/>
        </authorList>
    </citation>
    <scope>NUCLEOTIDE SEQUENCE [LARGE SCALE GENOMIC DNA]</scope>
    <source>
        <strain evidence="3 4">GSW-M26</strain>
    </source>
</reference>
<evidence type="ECO:0000259" key="2">
    <source>
        <dbReference type="Pfam" id="PF01478"/>
    </source>
</evidence>
<dbReference type="EMBL" id="JYFE01000032">
    <property type="protein sequence ID" value="KIT16527.1"/>
    <property type="molecule type" value="Genomic_DNA"/>
</dbReference>
<keyword evidence="4" id="KW-1185">Reference proteome</keyword>
<dbReference type="STRING" id="935700.jaqu_17550"/>
<gene>
    <name evidence="3" type="ORF">jaqu_17550</name>
</gene>
<feature type="transmembrane region" description="Helical" evidence="1">
    <location>
        <begin position="6"/>
        <end position="27"/>
    </location>
</feature>
<dbReference type="Proteomes" id="UP000032232">
    <property type="component" value="Unassembled WGS sequence"/>
</dbReference>
<evidence type="ECO:0000256" key="1">
    <source>
        <dbReference type="SAM" id="Phobius"/>
    </source>
</evidence>
<feature type="domain" description="Prepilin type IV endopeptidase peptidase" evidence="2">
    <location>
        <begin position="19"/>
        <end position="119"/>
    </location>
</feature>
<proteinExistence type="predicted"/>
<dbReference type="GO" id="GO:0016020">
    <property type="term" value="C:membrane"/>
    <property type="evidence" value="ECO:0007669"/>
    <property type="project" value="InterPro"/>
</dbReference>
<dbReference type="PATRIC" id="fig|935700.4.peg.1820"/>
<organism evidence="3 4">
    <name type="scientific">Jannaschia aquimarina</name>
    <dbReference type="NCBI Taxonomy" id="935700"/>
    <lineage>
        <taxon>Bacteria</taxon>
        <taxon>Pseudomonadati</taxon>
        <taxon>Pseudomonadota</taxon>
        <taxon>Alphaproteobacteria</taxon>
        <taxon>Rhodobacterales</taxon>
        <taxon>Roseobacteraceae</taxon>
        <taxon>Jannaschia</taxon>
    </lineage>
</organism>